<protein>
    <submittedName>
        <fullName evidence="1">Uncharacterized protein</fullName>
    </submittedName>
</protein>
<reference evidence="2" key="1">
    <citation type="journal article" date="2019" name="Int. J. Syst. Evol. Microbiol.">
        <title>The Global Catalogue of Microorganisms (GCM) 10K type strain sequencing project: providing services to taxonomists for standard genome sequencing and annotation.</title>
        <authorList>
            <consortium name="The Broad Institute Genomics Platform"/>
            <consortium name="The Broad Institute Genome Sequencing Center for Infectious Disease"/>
            <person name="Wu L."/>
            <person name="Ma J."/>
        </authorList>
    </citation>
    <scope>NUCLEOTIDE SEQUENCE [LARGE SCALE GENOMIC DNA]</scope>
    <source>
        <strain evidence="2">JCM 17440</strain>
    </source>
</reference>
<dbReference type="EMBL" id="BAABAS010000004">
    <property type="protein sequence ID" value="GAA4226118.1"/>
    <property type="molecule type" value="Genomic_DNA"/>
</dbReference>
<dbReference type="Proteomes" id="UP001501710">
    <property type="component" value="Unassembled WGS sequence"/>
</dbReference>
<proteinExistence type="predicted"/>
<sequence>MTAVANSAFTASQFNAHVRDNLLETAPAKATTSGSIFVGTGSNAIAERVLGLDTISTQEATSSTSFVNLATVGPAVTLTTGTSAIVFIGARAWNDTASGIATMGVAVSGSSTISATEDNAYMVRSSSDSIFVRAHAAVLFDGTLTAGSNTFTAKYRAATGEGSWRDRSLLAIPL</sequence>
<name>A0ABP8BTU8_9ACTN</name>
<keyword evidence="2" id="KW-1185">Reference proteome</keyword>
<accession>A0ABP8BTU8</accession>
<evidence type="ECO:0000313" key="2">
    <source>
        <dbReference type="Proteomes" id="UP001501710"/>
    </source>
</evidence>
<evidence type="ECO:0000313" key="1">
    <source>
        <dbReference type="EMBL" id="GAA4226118.1"/>
    </source>
</evidence>
<comment type="caution">
    <text evidence="1">The sequence shown here is derived from an EMBL/GenBank/DDBJ whole genome shotgun (WGS) entry which is preliminary data.</text>
</comment>
<dbReference type="RefSeq" id="WP_344890467.1">
    <property type="nucleotide sequence ID" value="NZ_BAABAS010000004.1"/>
</dbReference>
<organism evidence="1 2">
    <name type="scientific">Actinomadura meridiana</name>
    <dbReference type="NCBI Taxonomy" id="559626"/>
    <lineage>
        <taxon>Bacteria</taxon>
        <taxon>Bacillati</taxon>
        <taxon>Actinomycetota</taxon>
        <taxon>Actinomycetes</taxon>
        <taxon>Streptosporangiales</taxon>
        <taxon>Thermomonosporaceae</taxon>
        <taxon>Actinomadura</taxon>
    </lineage>
</organism>
<gene>
    <name evidence="1" type="ORF">GCM10022254_10070</name>
</gene>